<evidence type="ECO:0000259" key="6">
    <source>
        <dbReference type="Pfam" id="PF16875"/>
    </source>
</evidence>
<evidence type="ECO:0000256" key="3">
    <source>
        <dbReference type="ARBA" id="ARBA00022801"/>
    </source>
</evidence>
<dbReference type="PANTHER" id="PTHR43053:SF3">
    <property type="entry name" value="ALPHA-GALACTOSIDASE C-RELATED"/>
    <property type="match status" value="1"/>
</dbReference>
<evidence type="ECO:0000256" key="5">
    <source>
        <dbReference type="PIRNR" id="PIRNR005536"/>
    </source>
</evidence>
<dbReference type="Pfam" id="PF02065">
    <property type="entry name" value="Melibiase"/>
    <property type="match status" value="1"/>
</dbReference>
<dbReference type="EMBL" id="JAYWVC010000036">
    <property type="protein sequence ID" value="MED7823088.1"/>
    <property type="molecule type" value="Genomic_DNA"/>
</dbReference>
<dbReference type="PROSITE" id="PS00512">
    <property type="entry name" value="ALPHA_GALACTOSIDASE"/>
    <property type="match status" value="1"/>
</dbReference>
<dbReference type="InterPro" id="IPR050985">
    <property type="entry name" value="Alpha-glycosidase_related"/>
</dbReference>
<dbReference type="InterPro" id="IPR038417">
    <property type="entry name" value="Alpga-gal_N_sf"/>
</dbReference>
<accession>A0ABU7FGX2</accession>
<dbReference type="Pfam" id="PF16875">
    <property type="entry name" value="Glyco_hydro_36N"/>
    <property type="match status" value="1"/>
</dbReference>
<comment type="caution">
    <text evidence="7">The sequence shown here is derived from an EMBL/GenBank/DDBJ whole genome shotgun (WGS) entry which is preliminary data.</text>
</comment>
<dbReference type="CDD" id="cd14791">
    <property type="entry name" value="GH36"/>
    <property type="match status" value="1"/>
</dbReference>
<dbReference type="PRINTS" id="PR00743">
    <property type="entry name" value="GLHYDRLASE36"/>
</dbReference>
<dbReference type="InterPro" id="IPR017853">
    <property type="entry name" value="GH"/>
</dbReference>
<keyword evidence="4 5" id="KW-0326">Glycosidase</keyword>
<dbReference type="InterPro" id="IPR031704">
    <property type="entry name" value="Glyco_hydro_36_N"/>
</dbReference>
<evidence type="ECO:0000256" key="4">
    <source>
        <dbReference type="ARBA" id="ARBA00023295"/>
    </source>
</evidence>
<gene>
    <name evidence="7" type="ORF">VXC91_14120</name>
</gene>
<dbReference type="RefSeq" id="WP_329507513.1">
    <property type="nucleotide sequence ID" value="NZ_BAAAYZ010000217.1"/>
</dbReference>
<reference evidence="7" key="1">
    <citation type="submission" date="2024-01" db="EMBL/GenBank/DDBJ databases">
        <title>First draft genome sequence data of TA4-1, the type strain of Gram-positive actinobacterium Streptomyces chiangmaiensis.</title>
        <authorList>
            <person name="Yasawong M."/>
            <person name="Nantapong N."/>
        </authorList>
    </citation>
    <scope>NUCLEOTIDE SEQUENCE</scope>
    <source>
        <strain evidence="7">TA4-1</strain>
    </source>
</reference>
<evidence type="ECO:0000313" key="7">
    <source>
        <dbReference type="EMBL" id="MED7823088.1"/>
    </source>
</evidence>
<organism evidence="7 8">
    <name type="scientific">Streptomyces chiangmaiensis</name>
    <dbReference type="NCBI Taxonomy" id="766497"/>
    <lineage>
        <taxon>Bacteria</taxon>
        <taxon>Bacillati</taxon>
        <taxon>Actinomycetota</taxon>
        <taxon>Actinomycetes</taxon>
        <taxon>Kitasatosporales</taxon>
        <taxon>Streptomycetaceae</taxon>
        <taxon>Streptomyces</taxon>
    </lineage>
</organism>
<dbReference type="InterPro" id="IPR002252">
    <property type="entry name" value="Glyco_hydro_36"/>
</dbReference>
<keyword evidence="8" id="KW-1185">Reference proteome</keyword>
<protein>
    <recommendedName>
        <fullName evidence="2 5">Alpha-galactosidase</fullName>
        <ecNumber evidence="2 5">3.2.1.22</ecNumber>
    </recommendedName>
</protein>
<dbReference type="EC" id="3.2.1.22" evidence="2 5"/>
<evidence type="ECO:0000313" key="8">
    <source>
        <dbReference type="Proteomes" id="UP001333996"/>
    </source>
</evidence>
<evidence type="ECO:0000256" key="2">
    <source>
        <dbReference type="ARBA" id="ARBA00012755"/>
    </source>
</evidence>
<dbReference type="GO" id="GO:0004557">
    <property type="term" value="F:alpha-galactosidase activity"/>
    <property type="evidence" value="ECO:0007669"/>
    <property type="project" value="UniProtKB-EC"/>
</dbReference>
<name>A0ABU7FGX2_9ACTN</name>
<dbReference type="InterPro" id="IPR013780">
    <property type="entry name" value="Glyco_hydro_b"/>
</dbReference>
<feature type="domain" description="Glycosyl hydrolase family 36 N-terminal" evidence="6">
    <location>
        <begin position="27"/>
        <end position="268"/>
    </location>
</feature>
<dbReference type="Proteomes" id="UP001333996">
    <property type="component" value="Unassembled WGS sequence"/>
</dbReference>
<dbReference type="Gene3D" id="3.20.20.70">
    <property type="entry name" value="Aldolase class I"/>
    <property type="match status" value="1"/>
</dbReference>
<dbReference type="Gene3D" id="2.70.98.60">
    <property type="entry name" value="alpha-galactosidase from lactobacil brevis"/>
    <property type="match status" value="1"/>
</dbReference>
<proteinExistence type="inferred from homology"/>
<sequence>MPDTTARILALRAAGTSLVVELAEPVPRVLHWGADLGDLPDTALAALALTDEPAVLNNSIDIPRRFTVWPTEADGWSGTPAHQGHLAGTSTAPRLSLAGTSYQPQAEGGELSLRLTEPTAGLDVTVTYRLEPSGVLAVESRITRHEDADPTPYDLAQVTTLLPLPRRAREVLDFTGKWSRERSPQRRPLAFGTYARQVRRGKPGLDSPYLVTVGAPGFGFGAGEVWGVHIAWSGDQQYLVEQLPEGAGAHAAVLGGGELLRPGEIRLAPGESYSTPVCHFAWSDQGLDGLADRFHTLLRHRPTHPRSPRPVILNSWEAVYFDHDLDRLLRLADKAAEVGVERFVLDDGWFRGRRSDNAGLGDWTVDPVVWPEGLTPLVDHVRSLGMEFGLWVEPEMVNLDSDLAREHPDWVLGPARGVGPSSRHQYVLDLANPQVWDYLLDALDALVDKYGIGYLKWDHNRELHEAVHGPGDRPVAHAQVLALYRLIDALKERHPGLEIESCASGGGRVDLGILARTDRVWASDCIDPVERQTIQRWTAQLLPPELVGAHVGSGTSHTTARVTSDTFRLITALFGHAGIEQDITRCTPEELARLTAWTALYRELRPLLHSGRTVRADLGDDATLLHGVVSQDQTAALYCWARVATSPEGQYGRVPLPGLASEATYQVRARTELGLPSLHQTAGPAWLTLALDGWLTLPGAVLAVTGVPMPNLNPDQALLLEVRRTEEAAGA</sequence>
<dbReference type="PANTHER" id="PTHR43053">
    <property type="entry name" value="GLYCOSIDASE FAMILY 31"/>
    <property type="match status" value="1"/>
</dbReference>
<comment type="similarity">
    <text evidence="5">Belongs to the glycosyl hydrolase.</text>
</comment>
<dbReference type="SUPFAM" id="SSF51445">
    <property type="entry name" value="(Trans)glycosidases"/>
    <property type="match status" value="1"/>
</dbReference>
<dbReference type="PIRSF" id="PIRSF005536">
    <property type="entry name" value="Agal"/>
    <property type="match status" value="1"/>
</dbReference>
<evidence type="ECO:0000256" key="1">
    <source>
        <dbReference type="ARBA" id="ARBA00001255"/>
    </source>
</evidence>
<dbReference type="InterPro" id="IPR000111">
    <property type="entry name" value="Glyco_hydro_27/36_CS"/>
</dbReference>
<comment type="catalytic activity">
    <reaction evidence="1 5">
        <text>Hydrolysis of terminal, non-reducing alpha-D-galactose residues in alpha-D-galactosides, including galactose oligosaccharides, galactomannans and galactolipids.</text>
        <dbReference type="EC" id="3.2.1.22"/>
    </reaction>
</comment>
<dbReference type="Gene3D" id="2.60.40.1180">
    <property type="entry name" value="Golgi alpha-mannosidase II"/>
    <property type="match status" value="1"/>
</dbReference>
<dbReference type="InterPro" id="IPR013785">
    <property type="entry name" value="Aldolase_TIM"/>
</dbReference>
<keyword evidence="3 5" id="KW-0378">Hydrolase</keyword>